<accession>A0A3A9ZXL0</accession>
<gene>
    <name evidence="3" type="ORF">D7193_24625</name>
</gene>
<evidence type="ECO:0000313" key="4">
    <source>
        <dbReference type="Proteomes" id="UP000279968"/>
    </source>
</evidence>
<keyword evidence="4" id="KW-1185">Reference proteome</keyword>
<evidence type="ECO:0000256" key="1">
    <source>
        <dbReference type="SAM" id="MobiDB-lite"/>
    </source>
</evidence>
<evidence type="ECO:0000256" key="2">
    <source>
        <dbReference type="SAM" id="Phobius"/>
    </source>
</evidence>
<reference evidence="3 4" key="1">
    <citation type="journal article" date="2015" name="Int. J. Syst. Evol. Microbiol.">
        <title>Micromonospora costi sp. nov., isolated from a leaf of Costus speciosus.</title>
        <authorList>
            <person name="Thawai C."/>
        </authorList>
    </citation>
    <scope>NUCLEOTIDE SEQUENCE [LARGE SCALE GENOMIC DNA]</scope>
    <source>
        <strain evidence="3 4">CS1-12</strain>
    </source>
</reference>
<keyword evidence="2" id="KW-1133">Transmembrane helix</keyword>
<evidence type="ECO:0000313" key="3">
    <source>
        <dbReference type="EMBL" id="RKN52981.1"/>
    </source>
</evidence>
<feature type="transmembrane region" description="Helical" evidence="2">
    <location>
        <begin position="44"/>
        <end position="66"/>
    </location>
</feature>
<organism evidence="3 4">
    <name type="scientific">Micromonospora costi</name>
    <dbReference type="NCBI Taxonomy" id="1530042"/>
    <lineage>
        <taxon>Bacteria</taxon>
        <taxon>Bacillati</taxon>
        <taxon>Actinomycetota</taxon>
        <taxon>Actinomycetes</taxon>
        <taxon>Micromonosporales</taxon>
        <taxon>Micromonosporaceae</taxon>
        <taxon>Micromonospora</taxon>
    </lineage>
</organism>
<dbReference type="EMBL" id="RBAN01000004">
    <property type="protein sequence ID" value="RKN52981.1"/>
    <property type="molecule type" value="Genomic_DNA"/>
</dbReference>
<dbReference type="OrthoDB" id="3367156at2"/>
<name>A0A3A9ZXL0_9ACTN</name>
<feature type="compositionally biased region" description="Pro residues" evidence="1">
    <location>
        <begin position="85"/>
        <end position="115"/>
    </location>
</feature>
<keyword evidence="2" id="KW-0812">Transmembrane</keyword>
<dbReference type="RefSeq" id="WP_120781888.1">
    <property type="nucleotide sequence ID" value="NZ_JBHLUP010000002.1"/>
</dbReference>
<dbReference type="AlphaFoldDB" id="A0A3A9ZXL0"/>
<sequence length="379" mass="39677">MTDLDRALHETLTRVADDDVHVDRLLAGARTAGVRYRRRRRWGLALGATGLSAGAGAVVLSLTAALSPGAGPVPEAGLGPGVATPSPPPSPSSSPSPRSPRPAPMTVLPTPPVAPGAPTAVDSADAVGQPLMLHLGLARLPFPIIGMQYQQLIDERQESLVIDGVDDDGQSRTLIVRVGADTKDFEPLTGKRTAVRVAGRPGTFALEEAGDRRAAVLRWKTANGLWMQVAGARGQDDALAVAASVRLDRTYRCVAPYRLRSLPAAMTPESCSVVFRDARATSMLSVSDGSFHVLLTTESGGISDANDQIGGRPARVVEHRGDGGAPIMEVAVDQGSAVLSLTASGRYDPTLVRRIAADCDWTGGPDPATWPVDPFTGDR</sequence>
<dbReference type="Proteomes" id="UP000279968">
    <property type="component" value="Unassembled WGS sequence"/>
</dbReference>
<protein>
    <submittedName>
        <fullName evidence="3">Uncharacterized protein</fullName>
    </submittedName>
</protein>
<keyword evidence="2" id="KW-0472">Membrane</keyword>
<feature type="region of interest" description="Disordered" evidence="1">
    <location>
        <begin position="73"/>
        <end position="121"/>
    </location>
</feature>
<comment type="caution">
    <text evidence="3">The sequence shown here is derived from an EMBL/GenBank/DDBJ whole genome shotgun (WGS) entry which is preliminary data.</text>
</comment>
<proteinExistence type="predicted"/>